<dbReference type="GO" id="GO:0015074">
    <property type="term" value="P:DNA integration"/>
    <property type="evidence" value="ECO:0007669"/>
    <property type="project" value="InterPro"/>
</dbReference>
<name>A0A9Q3GS83_9BASI</name>
<reference evidence="3" key="1">
    <citation type="submission" date="2021-03" db="EMBL/GenBank/DDBJ databases">
        <title>Draft genome sequence of rust myrtle Austropuccinia psidii MF-1, a brazilian biotype.</title>
        <authorList>
            <person name="Quecine M.C."/>
            <person name="Pachon D.M.R."/>
            <person name="Bonatelli M.L."/>
            <person name="Correr F.H."/>
            <person name="Franceschini L.M."/>
            <person name="Leite T.F."/>
            <person name="Margarido G.R.A."/>
            <person name="Almeida C.A."/>
            <person name="Ferrarezi J.A."/>
            <person name="Labate C.A."/>
        </authorList>
    </citation>
    <scope>NUCLEOTIDE SEQUENCE</scope>
    <source>
        <strain evidence="3">MF-1</strain>
    </source>
</reference>
<dbReference type="PROSITE" id="PS50994">
    <property type="entry name" value="INTEGRASE"/>
    <property type="match status" value="1"/>
</dbReference>
<dbReference type="InterPro" id="IPR036397">
    <property type="entry name" value="RNaseH_sf"/>
</dbReference>
<evidence type="ECO:0000256" key="1">
    <source>
        <dbReference type="ARBA" id="ARBA00022884"/>
    </source>
</evidence>
<keyword evidence="1" id="KW-0694">RNA-binding</keyword>
<organism evidence="3 4">
    <name type="scientific">Austropuccinia psidii MF-1</name>
    <dbReference type="NCBI Taxonomy" id="1389203"/>
    <lineage>
        <taxon>Eukaryota</taxon>
        <taxon>Fungi</taxon>
        <taxon>Dikarya</taxon>
        <taxon>Basidiomycota</taxon>
        <taxon>Pucciniomycotina</taxon>
        <taxon>Pucciniomycetes</taxon>
        <taxon>Pucciniales</taxon>
        <taxon>Sphaerophragmiaceae</taxon>
        <taxon>Austropuccinia</taxon>
    </lineage>
</organism>
<feature type="domain" description="Integrase catalytic" evidence="2">
    <location>
        <begin position="1"/>
        <end position="102"/>
    </location>
</feature>
<dbReference type="OrthoDB" id="2273864at2759"/>
<dbReference type="Pfam" id="PF00665">
    <property type="entry name" value="rve"/>
    <property type="match status" value="1"/>
</dbReference>
<evidence type="ECO:0000313" key="4">
    <source>
        <dbReference type="Proteomes" id="UP000765509"/>
    </source>
</evidence>
<accession>A0A9Q3GS83</accession>
<dbReference type="InterPro" id="IPR001584">
    <property type="entry name" value="Integrase_cat-core"/>
</dbReference>
<dbReference type="EMBL" id="AVOT02004769">
    <property type="protein sequence ID" value="MBW0477327.1"/>
    <property type="molecule type" value="Genomic_DNA"/>
</dbReference>
<dbReference type="SUPFAM" id="SSF53098">
    <property type="entry name" value="Ribonuclease H-like"/>
    <property type="match status" value="1"/>
</dbReference>
<dbReference type="PANTHER" id="PTHR35046">
    <property type="entry name" value="ZINC KNUCKLE (CCHC-TYPE) FAMILY PROTEIN"/>
    <property type="match status" value="1"/>
</dbReference>
<evidence type="ECO:0000313" key="3">
    <source>
        <dbReference type="EMBL" id="MBW0477327.1"/>
    </source>
</evidence>
<dbReference type="Proteomes" id="UP000765509">
    <property type="component" value="Unassembled WGS sequence"/>
</dbReference>
<keyword evidence="4" id="KW-1185">Reference proteome</keyword>
<dbReference type="Gene3D" id="3.30.420.10">
    <property type="entry name" value="Ribonuclease H-like superfamily/Ribonuclease H"/>
    <property type="match status" value="1"/>
</dbReference>
<comment type="caution">
    <text evidence="3">The sequence shown here is derived from an EMBL/GenBank/DDBJ whole genome shotgun (WGS) entry which is preliminary data.</text>
</comment>
<protein>
    <recommendedName>
        <fullName evidence="2">Integrase catalytic domain-containing protein</fullName>
    </recommendedName>
</protein>
<gene>
    <name evidence="3" type="ORF">O181_017042</name>
</gene>
<sequence>MDWVTGLVPGGKEKFNACLVLVDSYSKRVRFLPCHNEDTAMDTALLLWNNIISTCGILKIIISDRDPKFISEFWTNFYDILGARLAFSTSYHPQEKGFSCLR</sequence>
<dbReference type="AlphaFoldDB" id="A0A9Q3GS83"/>
<dbReference type="GO" id="GO:0005634">
    <property type="term" value="C:nucleus"/>
    <property type="evidence" value="ECO:0007669"/>
    <property type="project" value="UniProtKB-ARBA"/>
</dbReference>
<evidence type="ECO:0000259" key="2">
    <source>
        <dbReference type="PROSITE" id="PS50994"/>
    </source>
</evidence>
<dbReference type="InterPro" id="IPR012337">
    <property type="entry name" value="RNaseH-like_sf"/>
</dbReference>
<proteinExistence type="predicted"/>
<dbReference type="GO" id="GO:0003723">
    <property type="term" value="F:RNA binding"/>
    <property type="evidence" value="ECO:0007669"/>
    <property type="project" value="UniProtKB-KW"/>
</dbReference>
<dbReference type="PANTHER" id="PTHR35046:SF26">
    <property type="entry name" value="RNA-DIRECTED DNA POLYMERASE"/>
    <property type="match status" value="1"/>
</dbReference>